<protein>
    <recommendedName>
        <fullName evidence="6">Exodeoxyribonuclease 7 small subunit</fullName>
        <ecNumber evidence="6">3.1.11.6</ecNumber>
    </recommendedName>
    <alternativeName>
        <fullName evidence="6">Exodeoxyribonuclease VII small subunit</fullName>
        <shortName evidence="6">Exonuclease VII small subunit</shortName>
    </alternativeName>
</protein>
<proteinExistence type="inferred from homology"/>
<keyword evidence="9" id="KW-1185">Reference proteome</keyword>
<comment type="function">
    <text evidence="6">Bidirectionally degrades single-stranded DNA into large acid-insoluble oligonucleotides, which are then degraded further into small acid-soluble oligonucleotides.</text>
</comment>
<comment type="subunit">
    <text evidence="6">Heterooligomer composed of large and small subunits.</text>
</comment>
<evidence type="ECO:0000256" key="3">
    <source>
        <dbReference type="ARBA" id="ARBA00022722"/>
    </source>
</evidence>
<keyword evidence="5 6" id="KW-0269">Exonuclease</keyword>
<dbReference type="NCBIfam" id="TIGR01280">
    <property type="entry name" value="xseB"/>
    <property type="match status" value="1"/>
</dbReference>
<evidence type="ECO:0000256" key="7">
    <source>
        <dbReference type="SAM" id="Coils"/>
    </source>
</evidence>
<dbReference type="PANTHER" id="PTHR34137:SF1">
    <property type="entry name" value="EXODEOXYRIBONUCLEASE 7 SMALL SUBUNIT"/>
    <property type="match status" value="1"/>
</dbReference>
<feature type="coiled-coil region" evidence="7">
    <location>
        <begin position="3"/>
        <end position="65"/>
    </location>
</feature>
<dbReference type="InterPro" id="IPR003761">
    <property type="entry name" value="Exonuc_VII_S"/>
</dbReference>
<keyword evidence="3 6" id="KW-0540">Nuclease</keyword>
<organism evidence="8 9">
    <name type="scientific">Melghiribacillus thermohalophilus</name>
    <dbReference type="NCBI Taxonomy" id="1324956"/>
    <lineage>
        <taxon>Bacteria</taxon>
        <taxon>Bacillati</taxon>
        <taxon>Bacillota</taxon>
        <taxon>Bacilli</taxon>
        <taxon>Bacillales</taxon>
        <taxon>Bacillaceae</taxon>
        <taxon>Melghiribacillus</taxon>
    </lineage>
</organism>
<dbReference type="RefSeq" id="WP_132371618.1">
    <property type="nucleotide sequence ID" value="NZ_SMAN01000008.1"/>
</dbReference>
<dbReference type="GO" id="GO:0005829">
    <property type="term" value="C:cytosol"/>
    <property type="evidence" value="ECO:0007669"/>
    <property type="project" value="TreeGrafter"/>
</dbReference>
<evidence type="ECO:0000256" key="4">
    <source>
        <dbReference type="ARBA" id="ARBA00022801"/>
    </source>
</evidence>
<keyword evidence="7" id="KW-0175">Coiled coil</keyword>
<dbReference type="InterPro" id="IPR037004">
    <property type="entry name" value="Exonuc_VII_ssu_sf"/>
</dbReference>
<comment type="subcellular location">
    <subcellularLocation>
        <location evidence="6">Cytoplasm</location>
    </subcellularLocation>
</comment>
<comment type="similarity">
    <text evidence="1 6">Belongs to the XseB family.</text>
</comment>
<keyword evidence="4 6" id="KW-0378">Hydrolase</keyword>
<dbReference type="GO" id="GO:0008855">
    <property type="term" value="F:exodeoxyribonuclease VII activity"/>
    <property type="evidence" value="ECO:0007669"/>
    <property type="project" value="UniProtKB-UniRule"/>
</dbReference>
<comment type="catalytic activity">
    <reaction evidence="6">
        <text>Exonucleolytic cleavage in either 5'- to 3'- or 3'- to 5'-direction to yield nucleoside 5'-phosphates.</text>
        <dbReference type="EC" id="3.1.11.6"/>
    </reaction>
</comment>
<evidence type="ECO:0000256" key="5">
    <source>
        <dbReference type="ARBA" id="ARBA00022839"/>
    </source>
</evidence>
<comment type="caution">
    <text evidence="8">The sequence shown here is derived from an EMBL/GenBank/DDBJ whole genome shotgun (WGS) entry which is preliminary data.</text>
</comment>
<name>A0A4R3N3N3_9BACI</name>
<dbReference type="GO" id="GO:0009318">
    <property type="term" value="C:exodeoxyribonuclease VII complex"/>
    <property type="evidence" value="ECO:0007669"/>
    <property type="project" value="UniProtKB-UniRule"/>
</dbReference>
<evidence type="ECO:0000256" key="2">
    <source>
        <dbReference type="ARBA" id="ARBA00022490"/>
    </source>
</evidence>
<dbReference type="AlphaFoldDB" id="A0A4R3N3N3"/>
<reference evidence="8 9" key="1">
    <citation type="submission" date="2019-03" db="EMBL/GenBank/DDBJ databases">
        <title>Genomic Encyclopedia of Type Strains, Phase IV (KMG-IV): sequencing the most valuable type-strain genomes for metagenomic binning, comparative biology and taxonomic classification.</title>
        <authorList>
            <person name="Goeker M."/>
        </authorList>
    </citation>
    <scope>NUCLEOTIDE SEQUENCE [LARGE SCALE GENOMIC DNA]</scope>
    <source>
        <strain evidence="8 9">DSM 25894</strain>
    </source>
</reference>
<dbReference type="PANTHER" id="PTHR34137">
    <property type="entry name" value="EXODEOXYRIBONUCLEASE 7 SMALL SUBUNIT"/>
    <property type="match status" value="1"/>
</dbReference>
<dbReference type="OrthoDB" id="9798666at2"/>
<dbReference type="Gene3D" id="1.10.287.1040">
    <property type="entry name" value="Exonuclease VII, small subunit"/>
    <property type="match status" value="1"/>
</dbReference>
<dbReference type="NCBIfam" id="NF010666">
    <property type="entry name" value="PRK14063.1"/>
    <property type="match status" value="1"/>
</dbReference>
<dbReference type="SUPFAM" id="SSF116842">
    <property type="entry name" value="XseB-like"/>
    <property type="match status" value="1"/>
</dbReference>
<accession>A0A4R3N3N3</accession>
<evidence type="ECO:0000256" key="6">
    <source>
        <dbReference type="HAMAP-Rule" id="MF_00337"/>
    </source>
</evidence>
<dbReference type="Proteomes" id="UP000294650">
    <property type="component" value="Unassembled WGS sequence"/>
</dbReference>
<dbReference type="Pfam" id="PF02609">
    <property type="entry name" value="Exonuc_VII_S"/>
    <property type="match status" value="1"/>
</dbReference>
<gene>
    <name evidence="6" type="primary">xseB</name>
    <name evidence="8" type="ORF">EDD68_10836</name>
</gene>
<dbReference type="PIRSF" id="PIRSF006488">
    <property type="entry name" value="Exonuc_VII_S"/>
    <property type="match status" value="1"/>
</dbReference>
<dbReference type="HAMAP" id="MF_00337">
    <property type="entry name" value="Exonuc_7_S"/>
    <property type="match status" value="1"/>
</dbReference>
<dbReference type="EMBL" id="SMAN01000008">
    <property type="protein sequence ID" value="TCT22616.1"/>
    <property type="molecule type" value="Genomic_DNA"/>
</dbReference>
<evidence type="ECO:0000313" key="8">
    <source>
        <dbReference type="EMBL" id="TCT22616.1"/>
    </source>
</evidence>
<evidence type="ECO:0000256" key="1">
    <source>
        <dbReference type="ARBA" id="ARBA00009998"/>
    </source>
</evidence>
<dbReference type="GO" id="GO:0006308">
    <property type="term" value="P:DNA catabolic process"/>
    <property type="evidence" value="ECO:0007669"/>
    <property type="project" value="UniProtKB-UniRule"/>
</dbReference>
<sequence>MSEEKLNITFEEAIEKLEEIVEKLEDGDVPLEKAIDFYQEGMNLAKVCNDKLVKVEKQMEQIMKENGDFEPFSPQEEEQA</sequence>
<keyword evidence="2 6" id="KW-0963">Cytoplasm</keyword>
<dbReference type="EC" id="3.1.11.6" evidence="6"/>
<evidence type="ECO:0000313" key="9">
    <source>
        <dbReference type="Proteomes" id="UP000294650"/>
    </source>
</evidence>